<feature type="transmembrane region" description="Helical" evidence="5">
    <location>
        <begin position="14"/>
        <end position="34"/>
    </location>
</feature>
<dbReference type="SUPFAM" id="SSF101967">
    <property type="entry name" value="Adhesin YadA, collagen-binding domain"/>
    <property type="match status" value="1"/>
</dbReference>
<sequence>MIKDEFGFIKKNKLILLSVLVIMIIPFLYSIFFLKSVWDPYGDTQDLPVAVVNEDKAVTYNGTSMNVGQQTVDKLKKNKQLGWKFVSAKKAADGLKNNQYYTVVTIPKDFSKNAATVLSSHPKKMQLTYKTNDSLNYLSQVISGIGVDTLDKEIRANVTNAYASALFEQVKVVGKGMKTAGKGATQINNGLVTLDDGINTYTVGVSTVHDGIQTMSLKVSPLSSGVQQLTTGANQLSSGVGTYVAGTNQVASGISTLNGSVGTLQSGVRTYTGGVSQLASGLNQMGSQTGTLKDGVAQLAAGSTTLNNGVSDYVTGATKIVGGVSQLSDTLKTSLPQSTTTITTNLAKVNAGIDQIKAGLANPTLTEEQQAQQAAVAAKIAEYNQTIAAGLAQSQAGADAATALKALKALNETYQTAASTQAKATTAAITESLNILESKINELSTGVTQQSAEQMETLSAALNQLNAGGKELTANNTKLTTGAKTLNAGLVQLNGSVPALISGVSQLQSGANQLTANNASLNNGTAQLVSGVSQLNAGGQQLAANGSALTSGASQVAGGLTTMNSQLPALTSGVQQLLDGTTQLTDNNKELTGGASKLKGGSKTLAKSLVSGAKEVNGIKLTSATADMFAAPTKTKHTYYSKVTNYGHALAPYVLSLALYVGALVFNFAYPIRKVSRRDGTPTQWFFSKITIGAIVATGMAVVEATLIMVGGLHVEHVALFYFIAWLFAMTSMYLVMFLSMWLDNPGRFIAMVLLMLQLGGSGGTFPMEITNHFYNVIHPFLPMTHSILGFRQAITSGIASGTVGYGIFYMILVAVISLGLLWLVMHRLQKKGLMGISQLDDNQKLQAVEK</sequence>
<dbReference type="PANTHER" id="PTHR43077">
    <property type="entry name" value="TRANSPORT PERMEASE YVFS-RELATED"/>
    <property type="match status" value="1"/>
</dbReference>
<dbReference type="NCBIfam" id="TIGR03062">
    <property type="entry name" value="pip_yhgE_Cterm"/>
    <property type="match status" value="1"/>
</dbReference>
<evidence type="ECO:0000256" key="4">
    <source>
        <dbReference type="ARBA" id="ARBA00023136"/>
    </source>
</evidence>
<dbReference type="OrthoDB" id="9811483at2"/>
<gene>
    <name evidence="7" type="ORF">FC15_GL000885</name>
</gene>
<dbReference type="STRING" id="1423735.FC15_GL000885"/>
<feature type="transmembrane region" description="Helical" evidence="5">
    <location>
        <begin position="719"/>
        <end position="742"/>
    </location>
</feature>
<dbReference type="PATRIC" id="fig|1423735.3.peg.922"/>
<dbReference type="NCBIfam" id="TIGR03057">
    <property type="entry name" value="xxxLxxG_by_4"/>
    <property type="match status" value="6"/>
</dbReference>
<feature type="transmembrane region" description="Helical" evidence="5">
    <location>
        <begin position="749"/>
        <end position="768"/>
    </location>
</feature>
<dbReference type="Gene3D" id="1.10.287.950">
    <property type="entry name" value="Methyl-accepting chemotaxis protein"/>
    <property type="match status" value="1"/>
</dbReference>
<accession>A0A0R1W716</accession>
<keyword evidence="4 5" id="KW-0472">Membrane</keyword>
<dbReference type="EMBL" id="AZFX01000003">
    <property type="protein sequence ID" value="KRM13720.1"/>
    <property type="molecule type" value="Genomic_DNA"/>
</dbReference>
<dbReference type="InterPro" id="IPR017501">
    <property type="entry name" value="Phage_infect_YhgE_C"/>
</dbReference>
<feature type="transmembrane region" description="Helical" evidence="5">
    <location>
        <begin position="807"/>
        <end position="825"/>
    </location>
</feature>
<dbReference type="InterPro" id="IPR013525">
    <property type="entry name" value="ABC2_TM"/>
</dbReference>
<evidence type="ECO:0000256" key="3">
    <source>
        <dbReference type="ARBA" id="ARBA00022989"/>
    </source>
</evidence>
<dbReference type="PANTHER" id="PTHR43077:SF5">
    <property type="entry name" value="PHAGE INFECTION PROTEIN"/>
    <property type="match status" value="1"/>
</dbReference>
<feature type="domain" description="ABC-2 type transporter transmembrane" evidence="6">
    <location>
        <begin position="20"/>
        <end position="160"/>
    </location>
</feature>
<dbReference type="InterPro" id="IPR023908">
    <property type="entry name" value="xxxLxxG_rpt"/>
</dbReference>
<comment type="subcellular location">
    <subcellularLocation>
        <location evidence="1">Membrane</location>
        <topology evidence="1">Multi-pass membrane protein</topology>
    </subcellularLocation>
</comment>
<proteinExistence type="predicted"/>
<dbReference type="NCBIfam" id="TIGR03061">
    <property type="entry name" value="pip_yhgE_Nterm"/>
    <property type="match status" value="1"/>
</dbReference>
<evidence type="ECO:0000259" key="6">
    <source>
        <dbReference type="Pfam" id="PF12698"/>
    </source>
</evidence>
<dbReference type="GO" id="GO:0016020">
    <property type="term" value="C:membrane"/>
    <property type="evidence" value="ECO:0007669"/>
    <property type="project" value="UniProtKB-SubCell"/>
</dbReference>
<dbReference type="Gene3D" id="3.40.1710.10">
    <property type="entry name" value="abc type-2 transporter like domain"/>
    <property type="match status" value="1"/>
</dbReference>
<feature type="transmembrane region" description="Helical" evidence="5">
    <location>
        <begin position="650"/>
        <end position="670"/>
    </location>
</feature>
<evidence type="ECO:0000256" key="5">
    <source>
        <dbReference type="SAM" id="Phobius"/>
    </source>
</evidence>
<evidence type="ECO:0000313" key="7">
    <source>
        <dbReference type="EMBL" id="KRM13720.1"/>
    </source>
</evidence>
<reference evidence="7 8" key="1">
    <citation type="journal article" date="2015" name="Genome Announc.">
        <title>Expanding the biotechnology potential of lactobacilli through comparative genomics of 213 strains and associated genera.</title>
        <authorList>
            <person name="Sun Z."/>
            <person name="Harris H.M."/>
            <person name="McCann A."/>
            <person name="Guo C."/>
            <person name="Argimon S."/>
            <person name="Zhang W."/>
            <person name="Yang X."/>
            <person name="Jeffery I.B."/>
            <person name="Cooney J.C."/>
            <person name="Kagawa T.F."/>
            <person name="Liu W."/>
            <person name="Song Y."/>
            <person name="Salvetti E."/>
            <person name="Wrobel A."/>
            <person name="Rasinkangas P."/>
            <person name="Parkhill J."/>
            <person name="Rea M.C."/>
            <person name="O'Sullivan O."/>
            <person name="Ritari J."/>
            <person name="Douillard F.P."/>
            <person name="Paul Ross R."/>
            <person name="Yang R."/>
            <person name="Briner A.E."/>
            <person name="Felis G.E."/>
            <person name="de Vos W.M."/>
            <person name="Barrangou R."/>
            <person name="Klaenhammer T.R."/>
            <person name="Caufield P.W."/>
            <person name="Cui Y."/>
            <person name="Zhang H."/>
            <person name="O'Toole P.W."/>
        </authorList>
    </citation>
    <scope>NUCLEOTIDE SEQUENCE [LARGE SCALE GENOMIC DNA]</scope>
    <source>
        <strain evidence="7 8">DSM 17758</strain>
    </source>
</reference>
<dbReference type="GO" id="GO:0140359">
    <property type="term" value="F:ABC-type transporter activity"/>
    <property type="evidence" value="ECO:0007669"/>
    <property type="project" value="InterPro"/>
</dbReference>
<dbReference type="InterPro" id="IPR011049">
    <property type="entry name" value="Serralysin-like_metalloprot_C"/>
</dbReference>
<evidence type="ECO:0000313" key="8">
    <source>
        <dbReference type="Proteomes" id="UP000051315"/>
    </source>
</evidence>
<comment type="caution">
    <text evidence="7">The sequence shown here is derived from an EMBL/GenBank/DDBJ whole genome shotgun (WGS) entry which is preliminary data.</text>
</comment>
<dbReference type="Pfam" id="PF12698">
    <property type="entry name" value="ABC2_membrane_3"/>
    <property type="match status" value="1"/>
</dbReference>
<keyword evidence="3 5" id="KW-1133">Transmembrane helix</keyword>
<dbReference type="RefSeq" id="WP_057822835.1">
    <property type="nucleotide sequence ID" value="NZ_AZFX01000003.1"/>
</dbReference>
<protein>
    <recommendedName>
        <fullName evidence="6">ABC-2 type transporter transmembrane domain-containing protein</fullName>
    </recommendedName>
</protein>
<evidence type="ECO:0000256" key="2">
    <source>
        <dbReference type="ARBA" id="ARBA00022692"/>
    </source>
</evidence>
<dbReference type="AlphaFoldDB" id="A0A0R1W716"/>
<organism evidence="7 8">
    <name type="scientific">Lapidilactobacillus concavus DSM 17758</name>
    <dbReference type="NCBI Taxonomy" id="1423735"/>
    <lineage>
        <taxon>Bacteria</taxon>
        <taxon>Bacillati</taxon>
        <taxon>Bacillota</taxon>
        <taxon>Bacilli</taxon>
        <taxon>Lactobacillales</taxon>
        <taxon>Lactobacillaceae</taxon>
        <taxon>Lapidilactobacillus</taxon>
    </lineage>
</organism>
<evidence type="ECO:0000256" key="1">
    <source>
        <dbReference type="ARBA" id="ARBA00004141"/>
    </source>
</evidence>
<dbReference type="InterPro" id="IPR051328">
    <property type="entry name" value="T7SS_ABC-Transporter"/>
</dbReference>
<keyword evidence="2 5" id="KW-0812">Transmembrane</keyword>
<name>A0A0R1W716_9LACO</name>
<keyword evidence="8" id="KW-1185">Reference proteome</keyword>
<dbReference type="InterPro" id="IPR017500">
    <property type="entry name" value="Phage_infect_YhgE_N"/>
</dbReference>
<dbReference type="Proteomes" id="UP000051315">
    <property type="component" value="Unassembled WGS sequence"/>
</dbReference>
<feature type="transmembrane region" description="Helical" evidence="5">
    <location>
        <begin position="690"/>
        <end position="713"/>
    </location>
</feature>